<protein>
    <submittedName>
        <fullName evidence="1">Uncharacterized protein</fullName>
    </submittedName>
</protein>
<keyword evidence="2" id="KW-1185">Reference proteome</keyword>
<dbReference type="Proteomes" id="UP001500063">
    <property type="component" value="Unassembled WGS sequence"/>
</dbReference>
<dbReference type="EMBL" id="BAAABW010000018">
    <property type="protein sequence ID" value="GAA0355523.1"/>
    <property type="molecule type" value="Genomic_DNA"/>
</dbReference>
<name>A0ABN0X5I7_9ACTN</name>
<gene>
    <name evidence="1" type="ORF">GCM10010319_35890</name>
</gene>
<evidence type="ECO:0000313" key="2">
    <source>
        <dbReference type="Proteomes" id="UP001500063"/>
    </source>
</evidence>
<dbReference type="RefSeq" id="WP_344118861.1">
    <property type="nucleotide sequence ID" value="NZ_BAAABW010000018.1"/>
</dbReference>
<evidence type="ECO:0000313" key="1">
    <source>
        <dbReference type="EMBL" id="GAA0355523.1"/>
    </source>
</evidence>
<reference evidence="1 2" key="1">
    <citation type="journal article" date="2019" name="Int. J. Syst. Evol. Microbiol.">
        <title>The Global Catalogue of Microorganisms (GCM) 10K type strain sequencing project: providing services to taxonomists for standard genome sequencing and annotation.</title>
        <authorList>
            <consortium name="The Broad Institute Genomics Platform"/>
            <consortium name="The Broad Institute Genome Sequencing Center for Infectious Disease"/>
            <person name="Wu L."/>
            <person name="Ma J."/>
        </authorList>
    </citation>
    <scope>NUCLEOTIDE SEQUENCE [LARGE SCALE GENOMIC DNA]</scope>
    <source>
        <strain evidence="1 2">JCM 4565</strain>
    </source>
</reference>
<accession>A0ABN0X5I7</accession>
<sequence length="86" mass="9251">MDGERSHWGTGATTTLWGSTGYRSGALVVDTGTDAMGVMHGPRDDGFLIRGVGDHHGEEWTAPMRRLRVATSAERRTLGLAPRSTV</sequence>
<proteinExistence type="predicted"/>
<comment type="caution">
    <text evidence="1">The sequence shown here is derived from an EMBL/GenBank/DDBJ whole genome shotgun (WGS) entry which is preliminary data.</text>
</comment>
<organism evidence="1 2">
    <name type="scientific">Streptomyces blastmyceticus</name>
    <dbReference type="NCBI Taxonomy" id="68180"/>
    <lineage>
        <taxon>Bacteria</taxon>
        <taxon>Bacillati</taxon>
        <taxon>Actinomycetota</taxon>
        <taxon>Actinomycetes</taxon>
        <taxon>Kitasatosporales</taxon>
        <taxon>Streptomycetaceae</taxon>
        <taxon>Streptomyces</taxon>
    </lineage>
</organism>